<keyword evidence="2" id="KW-1185">Reference proteome</keyword>
<accession>A0A0B0MHE3</accession>
<proteinExistence type="predicted"/>
<sequence>MLIKATALLHKLGKKSSISFHFLSTVLARNLVVTRVGVDSRVDFGGRITALMGEVTGTT</sequence>
<evidence type="ECO:0000313" key="2">
    <source>
        <dbReference type="Proteomes" id="UP000032142"/>
    </source>
</evidence>
<comment type="caution">
    <text evidence="1">The sequence shown here is derived from an EMBL/GenBank/DDBJ whole genome shotgun (WGS) entry which is preliminary data.</text>
</comment>
<reference evidence="2" key="1">
    <citation type="submission" date="2014-09" db="EMBL/GenBank/DDBJ databases">
        <authorList>
            <person name="Mudge J."/>
            <person name="Ramaraj T."/>
            <person name="Lindquist I.E."/>
            <person name="Bharti A.K."/>
            <person name="Sundararajan A."/>
            <person name="Cameron C.T."/>
            <person name="Woodward J.E."/>
            <person name="May G.D."/>
            <person name="Brubaker C."/>
            <person name="Broadhvest J."/>
            <person name="Wilkins T.A."/>
        </authorList>
    </citation>
    <scope>NUCLEOTIDE SEQUENCE</scope>
    <source>
        <strain evidence="2">cv. AKA8401</strain>
    </source>
</reference>
<organism evidence="1 2">
    <name type="scientific">Gossypium arboreum</name>
    <name type="common">Tree cotton</name>
    <name type="synonym">Gossypium nanking</name>
    <dbReference type="NCBI Taxonomy" id="29729"/>
    <lineage>
        <taxon>Eukaryota</taxon>
        <taxon>Viridiplantae</taxon>
        <taxon>Streptophyta</taxon>
        <taxon>Embryophyta</taxon>
        <taxon>Tracheophyta</taxon>
        <taxon>Spermatophyta</taxon>
        <taxon>Magnoliopsida</taxon>
        <taxon>eudicotyledons</taxon>
        <taxon>Gunneridae</taxon>
        <taxon>Pentapetalae</taxon>
        <taxon>rosids</taxon>
        <taxon>malvids</taxon>
        <taxon>Malvales</taxon>
        <taxon>Malvaceae</taxon>
        <taxon>Malvoideae</taxon>
        <taxon>Gossypium</taxon>
    </lineage>
</organism>
<dbReference type="AlphaFoldDB" id="A0A0B0MHE3"/>
<dbReference type="EMBL" id="JRRC01054757">
    <property type="protein sequence ID" value="KHF98858.1"/>
    <property type="molecule type" value="Genomic_DNA"/>
</dbReference>
<name>A0A0B0MHE3_GOSAR</name>
<protein>
    <submittedName>
        <fullName evidence="1">Uncharacterized protein</fullName>
    </submittedName>
</protein>
<gene>
    <name evidence="1" type="ORF">F383_37960</name>
</gene>
<dbReference type="Proteomes" id="UP000032142">
    <property type="component" value="Unassembled WGS sequence"/>
</dbReference>
<evidence type="ECO:0000313" key="1">
    <source>
        <dbReference type="EMBL" id="KHF98858.1"/>
    </source>
</evidence>